<dbReference type="Proteomes" id="UP000469346">
    <property type="component" value="Unassembled WGS sequence"/>
</dbReference>
<dbReference type="SUPFAM" id="SSF53850">
    <property type="entry name" value="Periplasmic binding protein-like II"/>
    <property type="match status" value="1"/>
</dbReference>
<proteinExistence type="predicted"/>
<gene>
    <name evidence="2" type="ORF">G3N55_03815</name>
</gene>
<dbReference type="PANTHER" id="PTHR35841:SF1">
    <property type="entry name" value="PHOSPHONATES-BINDING PERIPLASMIC PROTEIN"/>
    <property type="match status" value="1"/>
</dbReference>
<keyword evidence="1" id="KW-0732">Signal</keyword>
<evidence type="ECO:0000313" key="2">
    <source>
        <dbReference type="EMBL" id="NDY41976.1"/>
    </source>
</evidence>
<evidence type="ECO:0000256" key="1">
    <source>
        <dbReference type="SAM" id="SignalP"/>
    </source>
</evidence>
<dbReference type="EMBL" id="JAAGRR010000027">
    <property type="protein sequence ID" value="NDY41976.1"/>
    <property type="molecule type" value="Genomic_DNA"/>
</dbReference>
<dbReference type="RefSeq" id="WP_163298125.1">
    <property type="nucleotide sequence ID" value="NZ_JAAGRR010000027.1"/>
</dbReference>
<dbReference type="Pfam" id="PF12974">
    <property type="entry name" value="Phosphonate-bd"/>
    <property type="match status" value="1"/>
</dbReference>
<feature type="signal peptide" evidence="1">
    <location>
        <begin position="1"/>
        <end position="29"/>
    </location>
</feature>
<reference evidence="2 3" key="1">
    <citation type="submission" date="2020-02" db="EMBL/GenBank/DDBJ databases">
        <title>Comparative genomics of sulfur disproportionating microorganisms.</title>
        <authorList>
            <person name="Ward L.M."/>
            <person name="Bertran E."/>
            <person name="Johnston D.T."/>
        </authorList>
    </citation>
    <scope>NUCLEOTIDE SEQUENCE [LARGE SCALE GENOMIC DNA]</scope>
    <source>
        <strain evidence="2 3">DSM 100025</strain>
    </source>
</reference>
<comment type="caution">
    <text evidence="2">The sequence shown here is derived from an EMBL/GenBank/DDBJ whole genome shotgun (WGS) entry which is preliminary data.</text>
</comment>
<organism evidence="2 3">
    <name type="scientific">Dissulfurirhabdus thermomarina</name>
    <dbReference type="NCBI Taxonomy" id="1765737"/>
    <lineage>
        <taxon>Bacteria</taxon>
        <taxon>Deltaproteobacteria</taxon>
        <taxon>Dissulfurirhabdaceae</taxon>
        <taxon>Dissulfurirhabdus</taxon>
    </lineage>
</organism>
<feature type="chain" id="PRO_5026914943" evidence="1">
    <location>
        <begin position="30"/>
        <end position="296"/>
    </location>
</feature>
<dbReference type="Gene3D" id="3.40.190.10">
    <property type="entry name" value="Periplasmic binding protein-like II"/>
    <property type="match status" value="2"/>
</dbReference>
<sequence length="296" mass="32654">MKGKMFIRLVAWFAVLGLAPLSAPAGAHAAMKIGVLAKRGNVVAMKKWKPLADYLTKETGTPFEVVPLNFEEIEPSVSGGRIDYLIANSGFYVDMHEKYGVKALASLLNMREGRALNRFGGVIFTRAGSSIRSLADLRGTRFMCVKRTSFGGGQMAFRHLIEHGINPFRDFTLVEGKKHDNVVYAVKNGVMDAGTVRSDTLERMEAEGKIRMGEFRVIDPAHDGFPFVHTTILYPEWPFAALAKTPADLNRRVTRALLSLKEGHPAAKAAKIAGWTAPLDYGPVAECLRIVREHEK</sequence>
<dbReference type="AlphaFoldDB" id="A0A6N9TTZ9"/>
<keyword evidence="3" id="KW-1185">Reference proteome</keyword>
<name>A0A6N9TTZ9_DISTH</name>
<evidence type="ECO:0000313" key="3">
    <source>
        <dbReference type="Proteomes" id="UP000469346"/>
    </source>
</evidence>
<accession>A0A6N9TTZ9</accession>
<protein>
    <submittedName>
        <fullName evidence="2">Phosphate/phosphite/phosphonate ABC transporter substrate-binding protein</fullName>
    </submittedName>
</protein>
<dbReference type="PANTHER" id="PTHR35841">
    <property type="entry name" value="PHOSPHONATES-BINDING PERIPLASMIC PROTEIN"/>
    <property type="match status" value="1"/>
</dbReference>